<dbReference type="CDD" id="cd22778">
    <property type="entry name" value="DPBB_CEPL-like"/>
    <property type="match status" value="1"/>
</dbReference>
<evidence type="ECO:0000313" key="5">
    <source>
        <dbReference type="Proteomes" id="UP000218811"/>
    </source>
</evidence>
<comment type="subcellular location">
    <subcellularLocation>
        <location evidence="1">Secreted</location>
    </subcellularLocation>
</comment>
<accession>A0A2H3J700</accession>
<evidence type="ECO:0000256" key="2">
    <source>
        <dbReference type="ARBA" id="ARBA00010421"/>
    </source>
</evidence>
<dbReference type="GO" id="GO:0005576">
    <property type="term" value="C:extracellular region"/>
    <property type="evidence" value="ECO:0007669"/>
    <property type="project" value="UniProtKB-SubCell"/>
</dbReference>
<dbReference type="STRING" id="742152.A0A2H3J700"/>
<name>A0A2H3J700_WOLCO</name>
<protein>
    <submittedName>
        <fullName evidence="4">Cerato-platanin</fullName>
    </submittedName>
</protein>
<organism evidence="4 5">
    <name type="scientific">Wolfiporia cocos (strain MD-104)</name>
    <name type="common">Brown rot fungus</name>
    <dbReference type="NCBI Taxonomy" id="742152"/>
    <lineage>
        <taxon>Eukaryota</taxon>
        <taxon>Fungi</taxon>
        <taxon>Dikarya</taxon>
        <taxon>Basidiomycota</taxon>
        <taxon>Agaricomycotina</taxon>
        <taxon>Agaricomycetes</taxon>
        <taxon>Polyporales</taxon>
        <taxon>Phaeolaceae</taxon>
        <taxon>Wolfiporia</taxon>
    </lineage>
</organism>
<keyword evidence="3" id="KW-0964">Secreted</keyword>
<gene>
    <name evidence="4" type="ORF">WOLCODRAFT_114700</name>
</gene>
<proteinExistence type="inferred from homology"/>
<dbReference type="Proteomes" id="UP000218811">
    <property type="component" value="Unassembled WGS sequence"/>
</dbReference>
<dbReference type="AlphaFoldDB" id="A0A2H3J700"/>
<dbReference type="InterPro" id="IPR036908">
    <property type="entry name" value="RlpA-like_sf"/>
</dbReference>
<dbReference type="EMBL" id="KB467942">
    <property type="protein sequence ID" value="PCH38042.1"/>
    <property type="molecule type" value="Genomic_DNA"/>
</dbReference>
<evidence type="ECO:0000256" key="1">
    <source>
        <dbReference type="ARBA" id="ARBA00004613"/>
    </source>
</evidence>
<evidence type="ECO:0000256" key="3">
    <source>
        <dbReference type="ARBA" id="ARBA00022525"/>
    </source>
</evidence>
<feature type="non-terminal residue" evidence="4">
    <location>
        <position position="1"/>
    </location>
</feature>
<dbReference type="Pfam" id="PF07249">
    <property type="entry name" value="Cerato-platanin"/>
    <property type="match status" value="1"/>
</dbReference>
<dbReference type="Gene3D" id="2.40.40.10">
    <property type="entry name" value="RlpA-like domain"/>
    <property type="match status" value="1"/>
</dbReference>
<dbReference type="OMA" id="QLNASAC"/>
<comment type="similarity">
    <text evidence="2">Belongs to the cerato-platanin family.</text>
</comment>
<evidence type="ECO:0000313" key="4">
    <source>
        <dbReference type="EMBL" id="PCH38042.1"/>
    </source>
</evidence>
<dbReference type="OrthoDB" id="4898945at2759"/>
<dbReference type="SUPFAM" id="SSF50685">
    <property type="entry name" value="Barwin-like endoglucanases"/>
    <property type="match status" value="1"/>
</dbReference>
<keyword evidence="5" id="KW-1185">Reference proteome</keyword>
<sequence length="106" mass="10975">AALAQSTVPVSYDTTYDNSTSSLNVTACSYELERLGFTTLGSLPDFPYIGGASVVPPNGSSGCGTCWELEYDGNTVAILAVDYTQEGFNLAKEATASQVDSSACGL</sequence>
<reference evidence="4 5" key="1">
    <citation type="journal article" date="2012" name="Science">
        <title>The Paleozoic origin of enzymatic lignin decomposition reconstructed from 31 fungal genomes.</title>
        <authorList>
            <person name="Floudas D."/>
            <person name="Binder M."/>
            <person name="Riley R."/>
            <person name="Barry K."/>
            <person name="Blanchette R.A."/>
            <person name="Henrissat B."/>
            <person name="Martinez A.T."/>
            <person name="Otillar R."/>
            <person name="Spatafora J.W."/>
            <person name="Yadav J.S."/>
            <person name="Aerts A."/>
            <person name="Benoit I."/>
            <person name="Boyd A."/>
            <person name="Carlson A."/>
            <person name="Copeland A."/>
            <person name="Coutinho P.M."/>
            <person name="de Vries R.P."/>
            <person name="Ferreira P."/>
            <person name="Findley K."/>
            <person name="Foster B."/>
            <person name="Gaskell J."/>
            <person name="Glotzer D."/>
            <person name="Gorecki P."/>
            <person name="Heitman J."/>
            <person name="Hesse C."/>
            <person name="Hori C."/>
            <person name="Igarashi K."/>
            <person name="Jurgens J.A."/>
            <person name="Kallen N."/>
            <person name="Kersten P."/>
            <person name="Kohler A."/>
            <person name="Kuees U."/>
            <person name="Kumar T.K.A."/>
            <person name="Kuo A."/>
            <person name="LaButti K."/>
            <person name="Larrondo L.F."/>
            <person name="Lindquist E."/>
            <person name="Ling A."/>
            <person name="Lombard V."/>
            <person name="Lucas S."/>
            <person name="Lundell T."/>
            <person name="Martin R."/>
            <person name="McLaughlin D.J."/>
            <person name="Morgenstern I."/>
            <person name="Morin E."/>
            <person name="Murat C."/>
            <person name="Nagy L.G."/>
            <person name="Nolan M."/>
            <person name="Ohm R.A."/>
            <person name="Patyshakuliyeva A."/>
            <person name="Rokas A."/>
            <person name="Ruiz-Duenas F.J."/>
            <person name="Sabat G."/>
            <person name="Salamov A."/>
            <person name="Samejima M."/>
            <person name="Schmutz J."/>
            <person name="Slot J.C."/>
            <person name="St John F."/>
            <person name="Stenlid J."/>
            <person name="Sun H."/>
            <person name="Sun S."/>
            <person name="Syed K."/>
            <person name="Tsang A."/>
            <person name="Wiebenga A."/>
            <person name="Young D."/>
            <person name="Pisabarro A."/>
            <person name="Eastwood D.C."/>
            <person name="Martin F."/>
            <person name="Cullen D."/>
            <person name="Grigoriev I.V."/>
            <person name="Hibbett D.S."/>
        </authorList>
    </citation>
    <scope>NUCLEOTIDE SEQUENCE [LARGE SCALE GENOMIC DNA]</scope>
    <source>
        <strain evidence="4 5">MD-104</strain>
    </source>
</reference>
<dbReference type="InterPro" id="IPR010829">
    <property type="entry name" value="Cerato-platanin"/>
</dbReference>